<comment type="similarity">
    <text evidence="2">Belongs to the mitochondrial carrier (TC 2.A.29) family.</text>
</comment>
<evidence type="ECO:0008006" key="10">
    <source>
        <dbReference type="Google" id="ProtNLM"/>
    </source>
</evidence>
<evidence type="ECO:0000256" key="7">
    <source>
        <dbReference type="ARBA" id="ARBA00023136"/>
    </source>
</evidence>
<dbReference type="GO" id="GO:0016020">
    <property type="term" value="C:membrane"/>
    <property type="evidence" value="ECO:0007669"/>
    <property type="project" value="UniProtKB-SubCell"/>
</dbReference>
<comment type="caution">
    <text evidence="8">The sequence shown here is derived from an EMBL/GenBank/DDBJ whole genome shotgun (WGS) entry which is preliminary data.</text>
</comment>
<comment type="subcellular location">
    <subcellularLocation>
        <location evidence="1">Membrane</location>
        <topology evidence="1">Multi-pass membrane protein</topology>
    </subcellularLocation>
</comment>
<sequence>MNSNNAKSLRSTYIPNEPNGWTFSDIPANSLERFPNSSANVVGLGTNSNHFSEASTIVKQLVAASLLQFGATSLSMPFEVGKVLLQVQYNPKDKVGVYAQTPVQEEEEEEEEDDDHANYFRFEDDELHAKAALKPSKAIPKDKDGYLAQRPTYLVPLQADGGVWRMMRGVIKSPEGLSGLWKGTLTSSLFDIAFSALQPVFLSGLSSILLPSNTLSFLPIHQLPKPFKPLSVHVLAHTLTAVALSPLDLVRTRMIVQSTSSTSAGISRRAYSGPIDALRKISHYEGGWQVMWTHPNLLFPTILESSFKSLLQLCGPLLIERVLGISIDSRPATYAICELLWSISSMVLTLPLETVRRRLQVQDRSLVKTQHKDSFVSCVDTRPLPSAGIVECVYRIVTEECSDTSGSRWNGVKSLFRGFSMGLSASSLVFVLGMFGGVDVGEGWTEI</sequence>
<keyword evidence="7" id="KW-0472">Membrane</keyword>
<evidence type="ECO:0000313" key="9">
    <source>
        <dbReference type="Proteomes" id="UP000310189"/>
    </source>
</evidence>
<dbReference type="InterPro" id="IPR050391">
    <property type="entry name" value="Mito_Metabolite_Transporter"/>
</dbReference>
<dbReference type="AlphaFoldDB" id="A0A4V4LTY5"/>
<organism evidence="8 9">
    <name type="scientific">Wallemia hederae</name>
    <dbReference type="NCBI Taxonomy" id="1540922"/>
    <lineage>
        <taxon>Eukaryota</taxon>
        <taxon>Fungi</taxon>
        <taxon>Dikarya</taxon>
        <taxon>Basidiomycota</taxon>
        <taxon>Wallemiomycotina</taxon>
        <taxon>Wallemiomycetes</taxon>
        <taxon>Wallemiales</taxon>
        <taxon>Wallemiaceae</taxon>
        <taxon>Wallemia</taxon>
    </lineage>
</organism>
<evidence type="ECO:0000256" key="1">
    <source>
        <dbReference type="ARBA" id="ARBA00004141"/>
    </source>
</evidence>
<dbReference type="Pfam" id="PF00153">
    <property type="entry name" value="Mito_carr"/>
    <property type="match status" value="2"/>
</dbReference>
<reference evidence="8 9" key="1">
    <citation type="submission" date="2019-03" db="EMBL/GenBank/DDBJ databases">
        <title>Sequencing 23 genomes of Wallemia ichthyophaga.</title>
        <authorList>
            <person name="Gostincar C."/>
        </authorList>
    </citation>
    <scope>NUCLEOTIDE SEQUENCE [LARGE SCALE GENOMIC DNA]</scope>
    <source>
        <strain evidence="8 9">EXF-5753</strain>
    </source>
</reference>
<keyword evidence="6" id="KW-1133">Transmembrane helix</keyword>
<evidence type="ECO:0000313" key="8">
    <source>
        <dbReference type="EMBL" id="TIA92133.1"/>
    </source>
</evidence>
<dbReference type="Proteomes" id="UP000310189">
    <property type="component" value="Unassembled WGS sequence"/>
</dbReference>
<protein>
    <recommendedName>
        <fullName evidence="10">Mitochondrial carrier</fullName>
    </recommendedName>
</protein>
<evidence type="ECO:0000256" key="5">
    <source>
        <dbReference type="ARBA" id="ARBA00022737"/>
    </source>
</evidence>
<keyword evidence="5" id="KW-0677">Repeat</keyword>
<keyword evidence="9" id="KW-1185">Reference proteome</keyword>
<dbReference type="SUPFAM" id="SSF103506">
    <property type="entry name" value="Mitochondrial carrier"/>
    <property type="match status" value="1"/>
</dbReference>
<dbReference type="PANTHER" id="PTHR45618">
    <property type="entry name" value="MITOCHONDRIAL DICARBOXYLATE CARRIER-RELATED"/>
    <property type="match status" value="1"/>
</dbReference>
<evidence type="ECO:0000256" key="6">
    <source>
        <dbReference type="ARBA" id="ARBA00022989"/>
    </source>
</evidence>
<proteinExistence type="inferred from homology"/>
<dbReference type="Gene3D" id="1.50.40.10">
    <property type="entry name" value="Mitochondrial carrier domain"/>
    <property type="match status" value="1"/>
</dbReference>
<evidence type="ECO:0000256" key="3">
    <source>
        <dbReference type="ARBA" id="ARBA00022448"/>
    </source>
</evidence>
<accession>A0A4V4LTY5</accession>
<dbReference type="InterPro" id="IPR023395">
    <property type="entry name" value="MCP_dom_sf"/>
</dbReference>
<evidence type="ECO:0000256" key="2">
    <source>
        <dbReference type="ARBA" id="ARBA00006375"/>
    </source>
</evidence>
<dbReference type="EMBL" id="SPNW01000008">
    <property type="protein sequence ID" value="TIA92133.1"/>
    <property type="molecule type" value="Genomic_DNA"/>
</dbReference>
<keyword evidence="3" id="KW-0813">Transport</keyword>
<evidence type="ECO:0000256" key="4">
    <source>
        <dbReference type="ARBA" id="ARBA00022692"/>
    </source>
</evidence>
<name>A0A4V4LTY5_9BASI</name>
<dbReference type="InterPro" id="IPR018108">
    <property type="entry name" value="MCP_transmembrane"/>
</dbReference>
<dbReference type="OrthoDB" id="77989at2759"/>
<keyword evidence="4" id="KW-0812">Transmembrane</keyword>
<gene>
    <name evidence="8" type="ORF">E3P99_00732</name>
</gene>